<evidence type="ECO:0000256" key="9">
    <source>
        <dbReference type="SAM" id="Phobius"/>
    </source>
</evidence>
<dbReference type="Pfam" id="PF13426">
    <property type="entry name" value="PAS_9"/>
    <property type="match status" value="1"/>
</dbReference>
<dbReference type="EC" id="2.7.13.3" evidence="2"/>
<dbReference type="GO" id="GO:0005524">
    <property type="term" value="F:ATP binding"/>
    <property type="evidence" value="ECO:0007669"/>
    <property type="project" value="UniProtKB-KW"/>
</dbReference>
<dbReference type="CDD" id="cd00130">
    <property type="entry name" value="PAS"/>
    <property type="match status" value="1"/>
</dbReference>
<evidence type="ECO:0000256" key="4">
    <source>
        <dbReference type="ARBA" id="ARBA00022679"/>
    </source>
</evidence>
<dbReference type="GO" id="GO:0000155">
    <property type="term" value="F:phosphorelay sensor kinase activity"/>
    <property type="evidence" value="ECO:0007669"/>
    <property type="project" value="InterPro"/>
</dbReference>
<keyword evidence="5" id="KW-0547">Nucleotide-binding</keyword>
<reference evidence="12 13" key="1">
    <citation type="submission" date="2018-06" db="EMBL/GenBank/DDBJ databases">
        <title>OYT1 Genome Sequencing.</title>
        <authorList>
            <person name="Kato S."/>
            <person name="Itoh T."/>
            <person name="Ohkuma M."/>
        </authorList>
    </citation>
    <scope>NUCLEOTIDE SEQUENCE [LARGE SCALE GENOMIC DNA]</scope>
    <source>
        <strain evidence="12 13">OYT1</strain>
    </source>
</reference>
<feature type="domain" description="Histidine kinase" evidence="10">
    <location>
        <begin position="277"/>
        <end position="470"/>
    </location>
</feature>
<dbReference type="AlphaFoldDB" id="A0A2Z6G8V0"/>
<keyword evidence="9" id="KW-1133">Transmembrane helix</keyword>
<evidence type="ECO:0000259" key="11">
    <source>
        <dbReference type="PROSITE" id="PS50112"/>
    </source>
</evidence>
<dbReference type="InterPro" id="IPR005467">
    <property type="entry name" value="His_kinase_dom"/>
</dbReference>
<evidence type="ECO:0000313" key="13">
    <source>
        <dbReference type="Proteomes" id="UP000033070"/>
    </source>
</evidence>
<evidence type="ECO:0000259" key="10">
    <source>
        <dbReference type="PROSITE" id="PS50109"/>
    </source>
</evidence>
<keyword evidence="7" id="KW-0067">ATP-binding</keyword>
<evidence type="ECO:0000256" key="5">
    <source>
        <dbReference type="ARBA" id="ARBA00022741"/>
    </source>
</evidence>
<keyword evidence="8" id="KW-0902">Two-component regulatory system</keyword>
<dbReference type="SMART" id="SM00387">
    <property type="entry name" value="HATPase_c"/>
    <property type="match status" value="1"/>
</dbReference>
<dbReference type="InterPro" id="IPR035965">
    <property type="entry name" value="PAS-like_dom_sf"/>
</dbReference>
<dbReference type="Gene3D" id="3.30.450.20">
    <property type="entry name" value="PAS domain"/>
    <property type="match status" value="1"/>
</dbReference>
<dbReference type="InterPro" id="IPR011712">
    <property type="entry name" value="Sig_transdc_His_kin_sub3_dim/P"/>
</dbReference>
<dbReference type="SUPFAM" id="SSF55785">
    <property type="entry name" value="PYP-like sensor domain (PAS domain)"/>
    <property type="match status" value="1"/>
</dbReference>
<keyword evidence="13" id="KW-1185">Reference proteome</keyword>
<dbReference type="Proteomes" id="UP000033070">
    <property type="component" value="Chromosome"/>
</dbReference>
<evidence type="ECO:0000256" key="7">
    <source>
        <dbReference type="ARBA" id="ARBA00022840"/>
    </source>
</evidence>
<evidence type="ECO:0000256" key="3">
    <source>
        <dbReference type="ARBA" id="ARBA00022553"/>
    </source>
</evidence>
<dbReference type="PANTHER" id="PTHR24421">
    <property type="entry name" value="NITRATE/NITRITE SENSOR PROTEIN NARX-RELATED"/>
    <property type="match status" value="1"/>
</dbReference>
<dbReference type="PANTHER" id="PTHR24421:SF10">
    <property type="entry name" value="NITRATE_NITRITE SENSOR PROTEIN NARQ"/>
    <property type="match status" value="1"/>
</dbReference>
<dbReference type="OrthoDB" id="9813412at2"/>
<protein>
    <recommendedName>
        <fullName evidence="2">histidine kinase</fullName>
        <ecNumber evidence="2">2.7.13.3</ecNumber>
    </recommendedName>
</protein>
<evidence type="ECO:0000256" key="8">
    <source>
        <dbReference type="ARBA" id="ARBA00023012"/>
    </source>
</evidence>
<keyword evidence="9" id="KW-0812">Transmembrane</keyword>
<dbReference type="PROSITE" id="PS50109">
    <property type="entry name" value="HIS_KIN"/>
    <property type="match status" value="1"/>
</dbReference>
<keyword evidence="6 12" id="KW-0418">Kinase</keyword>
<dbReference type="InterPro" id="IPR036890">
    <property type="entry name" value="HATPase_C_sf"/>
</dbReference>
<dbReference type="PROSITE" id="PS50112">
    <property type="entry name" value="PAS"/>
    <property type="match status" value="1"/>
</dbReference>
<evidence type="ECO:0000256" key="2">
    <source>
        <dbReference type="ARBA" id="ARBA00012438"/>
    </source>
</evidence>
<keyword evidence="3" id="KW-0597">Phosphoprotein</keyword>
<sequence length="472" mass="52414">MNQFDALMAKIPKIYLALCVLAFEFVLFFLDNHVGPDLPLSLLYALTTLFALRYVDRSFAYLMAVFAALGRTYAFWLFNIDHQVKPSAEIFFSNVTVNLLICYLMDGQLSARARAEAALDDLSKMYQAIIRKADSGIEVFDDRGQCVLANDAAAKILGTTLSHLLQEDLRRFSSWRGTGLVPMADEVLRTGVPRQFEEQIHTKFGKDIWCIATLGQIELKQGNYLLLVFNDISKFKKAVSEMGAARQSAQMALERAGMAERRIISISEETQQRIGQELHDDLGQQLTGIAFMTQVLSQKLMALQLPDEELAAAKITDLVNDAVAKTRRLAHSLYPVELMGYGLREMLGQLSREVSVIFQLECELVFDETCEVDDSNQVIHLYRICQEAISNAVKHGRATKIKLTVAKTSAGIAIMICDNGSGVDLSSLETNSGLGMHTMRYRADMIGASLAMDAVVNGGLCVKIELLQTGRK</sequence>
<comment type="catalytic activity">
    <reaction evidence="1">
        <text>ATP + protein L-histidine = ADP + protein N-phospho-L-histidine.</text>
        <dbReference type="EC" id="2.7.13.3"/>
    </reaction>
</comment>
<dbReference type="RefSeq" id="WP_062625642.1">
    <property type="nucleotide sequence ID" value="NZ_AP018738.1"/>
</dbReference>
<feature type="transmembrane region" description="Helical" evidence="9">
    <location>
        <begin position="59"/>
        <end position="78"/>
    </location>
</feature>
<feature type="domain" description="PAS" evidence="11">
    <location>
        <begin position="122"/>
        <end position="169"/>
    </location>
</feature>
<dbReference type="Pfam" id="PF07730">
    <property type="entry name" value="HisKA_3"/>
    <property type="match status" value="1"/>
</dbReference>
<gene>
    <name evidence="12" type="ORF">OYT1_ch0338</name>
</gene>
<dbReference type="SUPFAM" id="SSF55874">
    <property type="entry name" value="ATPase domain of HSP90 chaperone/DNA topoisomerase II/histidine kinase"/>
    <property type="match status" value="1"/>
</dbReference>
<evidence type="ECO:0000256" key="1">
    <source>
        <dbReference type="ARBA" id="ARBA00000085"/>
    </source>
</evidence>
<dbReference type="CDD" id="cd16917">
    <property type="entry name" value="HATPase_UhpB-NarQ-NarX-like"/>
    <property type="match status" value="1"/>
</dbReference>
<feature type="transmembrane region" description="Helical" evidence="9">
    <location>
        <begin position="12"/>
        <end position="30"/>
    </location>
</feature>
<dbReference type="GO" id="GO:0016020">
    <property type="term" value="C:membrane"/>
    <property type="evidence" value="ECO:0007669"/>
    <property type="project" value="InterPro"/>
</dbReference>
<dbReference type="KEGG" id="fam:OYT1_ch0338"/>
<evidence type="ECO:0000256" key="6">
    <source>
        <dbReference type="ARBA" id="ARBA00022777"/>
    </source>
</evidence>
<keyword evidence="9" id="KW-0472">Membrane</keyword>
<dbReference type="InterPro" id="IPR003594">
    <property type="entry name" value="HATPase_dom"/>
</dbReference>
<keyword evidence="4" id="KW-0808">Transferase</keyword>
<evidence type="ECO:0000313" key="12">
    <source>
        <dbReference type="EMBL" id="BBE49911.1"/>
    </source>
</evidence>
<accession>A0A2Z6G8V0</accession>
<proteinExistence type="predicted"/>
<dbReference type="InterPro" id="IPR000014">
    <property type="entry name" value="PAS"/>
</dbReference>
<dbReference type="EMBL" id="AP018738">
    <property type="protein sequence ID" value="BBE49911.1"/>
    <property type="molecule type" value="Genomic_DNA"/>
</dbReference>
<dbReference type="Gene3D" id="3.30.565.10">
    <property type="entry name" value="Histidine kinase-like ATPase, C-terminal domain"/>
    <property type="match status" value="1"/>
</dbReference>
<dbReference type="GO" id="GO:0046983">
    <property type="term" value="F:protein dimerization activity"/>
    <property type="evidence" value="ECO:0007669"/>
    <property type="project" value="InterPro"/>
</dbReference>
<dbReference type="Pfam" id="PF02518">
    <property type="entry name" value="HATPase_c"/>
    <property type="match status" value="1"/>
</dbReference>
<dbReference type="InterPro" id="IPR050482">
    <property type="entry name" value="Sensor_HK_TwoCompSys"/>
</dbReference>
<dbReference type="STRING" id="1188319.OYT1_00413"/>
<name>A0A2Z6G8V0_9PROT</name>
<dbReference type="NCBIfam" id="TIGR00229">
    <property type="entry name" value="sensory_box"/>
    <property type="match status" value="1"/>
</dbReference>
<organism evidence="12 13">
    <name type="scientific">Ferriphaselus amnicola</name>
    <dbReference type="NCBI Taxonomy" id="1188319"/>
    <lineage>
        <taxon>Bacteria</taxon>
        <taxon>Pseudomonadati</taxon>
        <taxon>Pseudomonadota</taxon>
        <taxon>Betaproteobacteria</taxon>
        <taxon>Nitrosomonadales</taxon>
        <taxon>Gallionellaceae</taxon>
        <taxon>Ferriphaselus</taxon>
    </lineage>
</organism>
<dbReference type="Gene3D" id="1.20.5.1930">
    <property type="match status" value="1"/>
</dbReference>